<accession>A0A327Y7X1</accession>
<dbReference type="PIRSF" id="PIRSF006806">
    <property type="entry name" value="FTHF_cligase"/>
    <property type="match status" value="1"/>
</dbReference>
<evidence type="ECO:0000313" key="6">
    <source>
        <dbReference type="EMBL" id="RAK17228.1"/>
    </source>
</evidence>
<protein>
    <recommendedName>
        <fullName evidence="5">5-formyltetrahydrofolate cyclo-ligase</fullName>
        <ecNumber evidence="5">6.3.3.2</ecNumber>
    </recommendedName>
</protein>
<feature type="binding site" evidence="4">
    <location>
        <begin position="20"/>
        <end position="24"/>
    </location>
    <ligand>
        <name>ATP</name>
        <dbReference type="ChEBI" id="CHEBI:30616"/>
    </ligand>
</feature>
<comment type="catalytic activity">
    <reaction evidence="5">
        <text>(6S)-5-formyl-5,6,7,8-tetrahydrofolate + ATP = (6R)-5,10-methenyltetrahydrofolate + ADP + phosphate</text>
        <dbReference type="Rhea" id="RHEA:10488"/>
        <dbReference type="ChEBI" id="CHEBI:30616"/>
        <dbReference type="ChEBI" id="CHEBI:43474"/>
        <dbReference type="ChEBI" id="CHEBI:57455"/>
        <dbReference type="ChEBI" id="CHEBI:57457"/>
        <dbReference type="ChEBI" id="CHEBI:456216"/>
        <dbReference type="EC" id="6.3.3.2"/>
    </reaction>
</comment>
<proteinExistence type="inferred from homology"/>
<comment type="cofactor">
    <cofactor evidence="5">
        <name>Mg(2+)</name>
        <dbReference type="ChEBI" id="CHEBI:18420"/>
    </cofactor>
</comment>
<comment type="caution">
    <text evidence="6">The sequence shown here is derived from an EMBL/GenBank/DDBJ whole genome shotgun (WGS) entry which is preliminary data.</text>
</comment>
<dbReference type="GO" id="GO:0005524">
    <property type="term" value="F:ATP binding"/>
    <property type="evidence" value="ECO:0007669"/>
    <property type="project" value="UniProtKB-KW"/>
</dbReference>
<organism evidence="6 7">
    <name type="scientific">Salipiger aestuarii</name>
    <dbReference type="NCBI Taxonomy" id="568098"/>
    <lineage>
        <taxon>Bacteria</taxon>
        <taxon>Pseudomonadati</taxon>
        <taxon>Pseudomonadota</taxon>
        <taxon>Alphaproteobacteria</taxon>
        <taxon>Rhodobacterales</taxon>
        <taxon>Roseobacteraceae</taxon>
        <taxon>Salipiger</taxon>
    </lineage>
</organism>
<dbReference type="InterPro" id="IPR002698">
    <property type="entry name" value="FTHF_cligase"/>
</dbReference>
<dbReference type="AlphaFoldDB" id="A0A327Y7X1"/>
<sequence length="198" mass="20771">MTGGALTGADPTASQLAGAKQAARAAAFARRRAAHAADTGAGAARLSELLARHRGVPVAGYLPIRTEIDPRPAMAEAAAHGAVSVPVIQAPGTPLRFALWEPDMPLVPGPFGARIPADPVWSVPEILIVPLVAFTGTGRRLGYGGGYYDRTLQQLRARGPVLAAGFAYGDQRTETLPFDPNDQPLDMVVTDRDILSFP</sequence>
<feature type="binding site" evidence="4">
    <location>
        <position position="67"/>
    </location>
    <ligand>
        <name>substrate</name>
    </ligand>
</feature>
<reference evidence="6 7" key="1">
    <citation type="submission" date="2018-06" db="EMBL/GenBank/DDBJ databases">
        <title>Genomic Encyclopedia of Archaeal and Bacterial Type Strains, Phase II (KMG-II): from individual species to whole genera.</title>
        <authorList>
            <person name="Goeker M."/>
        </authorList>
    </citation>
    <scope>NUCLEOTIDE SEQUENCE [LARGE SCALE GENOMIC DNA]</scope>
    <source>
        <strain evidence="6 7">DSM 22011</strain>
    </source>
</reference>
<dbReference type="OrthoDB" id="9801938at2"/>
<dbReference type="RefSeq" id="WP_111550314.1">
    <property type="nucleotide sequence ID" value="NZ_LIQE01000020.1"/>
</dbReference>
<dbReference type="InterPro" id="IPR037171">
    <property type="entry name" value="NagB/RpiA_transferase-like"/>
</dbReference>
<keyword evidence="5" id="KW-0460">Magnesium</keyword>
<dbReference type="EC" id="6.3.3.2" evidence="5"/>
<evidence type="ECO:0000256" key="1">
    <source>
        <dbReference type="ARBA" id="ARBA00010638"/>
    </source>
</evidence>
<feature type="binding site" evidence="4">
    <location>
        <begin position="140"/>
        <end position="148"/>
    </location>
    <ligand>
        <name>ATP</name>
        <dbReference type="ChEBI" id="CHEBI:30616"/>
    </ligand>
</feature>
<keyword evidence="6" id="KW-0436">Ligase</keyword>
<evidence type="ECO:0000256" key="4">
    <source>
        <dbReference type="PIRSR" id="PIRSR006806-1"/>
    </source>
</evidence>
<dbReference type="Proteomes" id="UP000249165">
    <property type="component" value="Unassembled WGS sequence"/>
</dbReference>
<dbReference type="PANTHER" id="PTHR23407">
    <property type="entry name" value="ATPASE INHIBITOR/5-FORMYLTETRAHYDROFOLATE CYCLO-LIGASE"/>
    <property type="match status" value="1"/>
</dbReference>
<feature type="binding site" evidence="4">
    <location>
        <position position="62"/>
    </location>
    <ligand>
        <name>substrate</name>
    </ligand>
</feature>
<dbReference type="PANTHER" id="PTHR23407:SF1">
    <property type="entry name" value="5-FORMYLTETRAHYDROFOLATE CYCLO-LIGASE"/>
    <property type="match status" value="1"/>
</dbReference>
<evidence type="ECO:0000313" key="7">
    <source>
        <dbReference type="Proteomes" id="UP000249165"/>
    </source>
</evidence>
<comment type="similarity">
    <text evidence="1 5">Belongs to the 5-formyltetrahydrofolate cyclo-ligase family.</text>
</comment>
<name>A0A327Y7X1_9RHOB</name>
<keyword evidence="5" id="KW-0479">Metal-binding</keyword>
<dbReference type="GO" id="GO:0009396">
    <property type="term" value="P:folic acid-containing compound biosynthetic process"/>
    <property type="evidence" value="ECO:0007669"/>
    <property type="project" value="TreeGrafter"/>
</dbReference>
<dbReference type="GO" id="GO:0046872">
    <property type="term" value="F:metal ion binding"/>
    <property type="evidence" value="ECO:0007669"/>
    <property type="project" value="UniProtKB-KW"/>
</dbReference>
<keyword evidence="2 4" id="KW-0547">Nucleotide-binding</keyword>
<dbReference type="Pfam" id="PF01812">
    <property type="entry name" value="5-FTHF_cyc-lig"/>
    <property type="match status" value="1"/>
</dbReference>
<evidence type="ECO:0000256" key="2">
    <source>
        <dbReference type="ARBA" id="ARBA00022741"/>
    </source>
</evidence>
<keyword evidence="3 4" id="KW-0067">ATP-binding</keyword>
<dbReference type="EMBL" id="QLMG01000015">
    <property type="protein sequence ID" value="RAK17228.1"/>
    <property type="molecule type" value="Genomic_DNA"/>
</dbReference>
<dbReference type="SUPFAM" id="SSF100950">
    <property type="entry name" value="NagB/RpiA/CoA transferase-like"/>
    <property type="match status" value="1"/>
</dbReference>
<keyword evidence="7" id="KW-1185">Reference proteome</keyword>
<dbReference type="GO" id="GO:0030272">
    <property type="term" value="F:5-formyltetrahydrofolate cyclo-ligase activity"/>
    <property type="evidence" value="ECO:0007669"/>
    <property type="project" value="UniProtKB-EC"/>
</dbReference>
<dbReference type="GO" id="GO:0035999">
    <property type="term" value="P:tetrahydrofolate interconversion"/>
    <property type="evidence" value="ECO:0007669"/>
    <property type="project" value="TreeGrafter"/>
</dbReference>
<evidence type="ECO:0000256" key="3">
    <source>
        <dbReference type="ARBA" id="ARBA00022840"/>
    </source>
</evidence>
<evidence type="ECO:0000256" key="5">
    <source>
        <dbReference type="RuleBase" id="RU361279"/>
    </source>
</evidence>
<gene>
    <name evidence="6" type="ORF">ATI53_101526</name>
</gene>
<dbReference type="InterPro" id="IPR024185">
    <property type="entry name" value="FTHF_cligase-like_sf"/>
</dbReference>
<dbReference type="NCBIfam" id="TIGR02727">
    <property type="entry name" value="MTHFS_bact"/>
    <property type="match status" value="1"/>
</dbReference>
<dbReference type="Gene3D" id="3.40.50.10420">
    <property type="entry name" value="NagB/RpiA/CoA transferase-like"/>
    <property type="match status" value="1"/>
</dbReference>